<dbReference type="Gene3D" id="3.40.50.1240">
    <property type="entry name" value="Phosphoglycerate mutase-like"/>
    <property type="match status" value="1"/>
</dbReference>
<accession>A0AAD7U1I7</accession>
<proteinExistence type="predicted"/>
<dbReference type="CDD" id="cd07067">
    <property type="entry name" value="HP_PGM_like"/>
    <property type="match status" value="1"/>
</dbReference>
<gene>
    <name evidence="1" type="ORF">ONZ51_g1464</name>
</gene>
<dbReference type="InterPro" id="IPR051710">
    <property type="entry name" value="Phosphatase_SH3-domain"/>
</dbReference>
<dbReference type="InterPro" id="IPR013078">
    <property type="entry name" value="His_Pase_superF_clade-1"/>
</dbReference>
<evidence type="ECO:0000313" key="2">
    <source>
        <dbReference type="Proteomes" id="UP001215151"/>
    </source>
</evidence>
<keyword evidence="2" id="KW-1185">Reference proteome</keyword>
<organism evidence="1 2">
    <name type="scientific">Trametes cubensis</name>
    <dbReference type="NCBI Taxonomy" id="1111947"/>
    <lineage>
        <taxon>Eukaryota</taxon>
        <taxon>Fungi</taxon>
        <taxon>Dikarya</taxon>
        <taxon>Basidiomycota</taxon>
        <taxon>Agaricomycotina</taxon>
        <taxon>Agaricomycetes</taxon>
        <taxon>Polyporales</taxon>
        <taxon>Polyporaceae</taxon>
        <taxon>Trametes</taxon>
    </lineage>
</organism>
<dbReference type="AlphaFoldDB" id="A0AAD7U1I7"/>
<dbReference type="Proteomes" id="UP001215151">
    <property type="component" value="Unassembled WGS sequence"/>
</dbReference>
<dbReference type="PANTHER" id="PTHR16469">
    <property type="entry name" value="UBIQUITIN-ASSOCIATED AND SH3 DOMAIN-CONTAINING BA-RELATED"/>
    <property type="match status" value="1"/>
</dbReference>
<dbReference type="PANTHER" id="PTHR16469:SF51">
    <property type="entry name" value="TRANSCRIPTION FACTOR TAU 55 KDA SUBUNIT"/>
    <property type="match status" value="1"/>
</dbReference>
<dbReference type="SMART" id="SM00855">
    <property type="entry name" value="PGAM"/>
    <property type="match status" value="1"/>
</dbReference>
<dbReference type="EMBL" id="JAPEVG010000020">
    <property type="protein sequence ID" value="KAJ8495871.1"/>
    <property type="molecule type" value="Genomic_DNA"/>
</dbReference>
<evidence type="ECO:0008006" key="3">
    <source>
        <dbReference type="Google" id="ProtNLM"/>
    </source>
</evidence>
<dbReference type="SUPFAM" id="SSF53254">
    <property type="entry name" value="Phosphoglycerate mutase-like"/>
    <property type="match status" value="1"/>
</dbReference>
<protein>
    <recommendedName>
        <fullName evidence="3">Phosphoglycerate mutase-like protein</fullName>
    </recommendedName>
</protein>
<dbReference type="InterPro" id="IPR029033">
    <property type="entry name" value="His_PPase_superfam"/>
</dbReference>
<name>A0AAD7U1I7_9APHY</name>
<dbReference type="Pfam" id="PF00300">
    <property type="entry name" value="His_Phos_1"/>
    <property type="match status" value="1"/>
</dbReference>
<evidence type="ECO:0000313" key="1">
    <source>
        <dbReference type="EMBL" id="KAJ8495871.1"/>
    </source>
</evidence>
<reference evidence="1" key="1">
    <citation type="submission" date="2022-11" db="EMBL/GenBank/DDBJ databases">
        <title>Genome Sequence of Cubamyces cubensis.</title>
        <authorList>
            <person name="Buettner E."/>
        </authorList>
    </citation>
    <scope>NUCLEOTIDE SEQUENCE</scope>
    <source>
        <strain evidence="1">MPL-01</strain>
    </source>
</reference>
<comment type="caution">
    <text evidence="1">The sequence shown here is derived from an EMBL/GenBank/DDBJ whole genome shotgun (WGS) entry which is preliminary data.</text>
</comment>
<sequence length="301" mass="33514">MPAATRHLARRFGASQIALNTKMTIETIYIARHVDIYASSAGYRMNWVTDDWQSVTGLPRDPPLAEYGLSQAQELADYFLSLPEEERPTIMLSSPYYRCLQTAVPTAQKLGLPLYVEHGLSEWYSPVAPGTGLHPRPASAAELRTYFPEIDESWQSIYYPSRKGEDVEQVHDRANGFLRALIPYIEHKFGGKHKRVLLVSHAATVIALTHELIGDRNLPLRVGCCTLTELQRKPGETELIGAWERKRLADGSHLKDGATREWGLEDIIVINDTGLPGTENAADSPVGLQVDLLPPEVLAHV</sequence>